<comment type="subcellular location">
    <subcellularLocation>
        <location evidence="1 9">Cytoplasm</location>
    </subcellularLocation>
</comment>
<protein>
    <recommendedName>
        <fullName evidence="9">Dihydroorotate dehydrogenase</fullName>
        <shortName evidence="9">DHOD</shortName>
        <shortName evidence="9">DHODase</shortName>
        <shortName evidence="9">DHOdehase</shortName>
        <ecNumber evidence="9">1.3.-.-</ecNumber>
    </recommendedName>
</protein>
<dbReference type="NCBIfam" id="NF005574">
    <property type="entry name" value="PRK07259.1"/>
    <property type="match status" value="1"/>
</dbReference>
<dbReference type="GO" id="GO:0044205">
    <property type="term" value="P:'de novo' UMP biosynthetic process"/>
    <property type="evidence" value="ECO:0007669"/>
    <property type="project" value="UniProtKB-UniRule"/>
</dbReference>
<keyword evidence="4 9" id="KW-0963">Cytoplasm</keyword>
<evidence type="ECO:0000256" key="6">
    <source>
        <dbReference type="ARBA" id="ARBA00022643"/>
    </source>
</evidence>
<dbReference type="InterPro" id="IPR033888">
    <property type="entry name" value="DHOD_1B"/>
</dbReference>
<comment type="caution">
    <text evidence="11">The sequence shown here is derived from an EMBL/GenBank/DDBJ whole genome shotgun (WGS) entry which is preliminary data.</text>
</comment>
<evidence type="ECO:0000313" key="11">
    <source>
        <dbReference type="EMBL" id="KPJ71903.1"/>
    </source>
</evidence>
<proteinExistence type="inferred from homology"/>
<organism evidence="11 12">
    <name type="scientific">candidate division TA06 bacterium DG_78</name>
    <dbReference type="NCBI Taxonomy" id="1703772"/>
    <lineage>
        <taxon>Bacteria</taxon>
        <taxon>Bacteria division TA06</taxon>
    </lineage>
</organism>
<evidence type="ECO:0000256" key="2">
    <source>
        <dbReference type="ARBA" id="ARBA00004725"/>
    </source>
</evidence>
<feature type="binding site" evidence="9">
    <location>
        <position position="140"/>
    </location>
    <ligand>
        <name>substrate</name>
    </ligand>
</feature>
<reference evidence="11 12" key="1">
    <citation type="journal article" date="2015" name="Microbiome">
        <title>Genomic resolution of linkages in carbon, nitrogen, and sulfur cycling among widespread estuary sediment bacteria.</title>
        <authorList>
            <person name="Baker B.J."/>
            <person name="Lazar C.S."/>
            <person name="Teske A.P."/>
            <person name="Dick G.J."/>
        </authorList>
    </citation>
    <scope>NUCLEOTIDE SEQUENCE [LARGE SCALE GENOMIC DNA]</scope>
    <source>
        <strain evidence="11">DG_78</strain>
    </source>
</reference>
<name>A0A0S7YBS7_UNCT6</name>
<dbReference type="NCBIfam" id="TIGR01037">
    <property type="entry name" value="pyrD_sub1_fam"/>
    <property type="match status" value="1"/>
</dbReference>
<dbReference type="HAMAP" id="MF_00224">
    <property type="entry name" value="DHO_dh_type1"/>
    <property type="match status" value="1"/>
</dbReference>
<dbReference type="CDD" id="cd04740">
    <property type="entry name" value="DHOD_1B_like"/>
    <property type="match status" value="1"/>
</dbReference>
<feature type="binding site" evidence="9">
    <location>
        <position position="204"/>
    </location>
    <ligand>
        <name>FMN</name>
        <dbReference type="ChEBI" id="CHEBI:58210"/>
    </ligand>
</feature>
<evidence type="ECO:0000256" key="9">
    <source>
        <dbReference type="HAMAP-Rule" id="MF_00224"/>
    </source>
</evidence>
<dbReference type="PANTHER" id="PTHR48109">
    <property type="entry name" value="DIHYDROOROTATE DEHYDROGENASE (QUINONE), MITOCHONDRIAL-RELATED"/>
    <property type="match status" value="1"/>
</dbReference>
<dbReference type="PROSITE" id="PS00912">
    <property type="entry name" value="DHODEHASE_2"/>
    <property type="match status" value="1"/>
</dbReference>
<comment type="function">
    <text evidence="9">Catalyzes the conversion of dihydroorotate to orotate.</text>
</comment>
<feature type="binding site" evidence="9">
    <location>
        <begin position="205"/>
        <end position="206"/>
    </location>
    <ligand>
        <name>substrate</name>
    </ligand>
</feature>
<accession>A0A0S7YBS7</accession>
<comment type="catalytic activity">
    <reaction evidence="9">
        <text>(S)-dihydroorotate + A = orotate + AH2</text>
        <dbReference type="Rhea" id="RHEA:18073"/>
        <dbReference type="ChEBI" id="CHEBI:13193"/>
        <dbReference type="ChEBI" id="CHEBI:17499"/>
        <dbReference type="ChEBI" id="CHEBI:30839"/>
        <dbReference type="ChEBI" id="CHEBI:30864"/>
    </reaction>
</comment>
<dbReference type="GO" id="GO:0004152">
    <property type="term" value="F:dihydroorotate dehydrogenase activity"/>
    <property type="evidence" value="ECO:0007669"/>
    <property type="project" value="UniProtKB-UniRule"/>
</dbReference>
<dbReference type="PIRSF" id="PIRSF000164">
    <property type="entry name" value="DHO_oxidase"/>
    <property type="match status" value="1"/>
</dbReference>
<evidence type="ECO:0000256" key="8">
    <source>
        <dbReference type="ARBA" id="ARBA00023002"/>
    </source>
</evidence>
<dbReference type="Proteomes" id="UP000051012">
    <property type="component" value="Unassembled WGS sequence"/>
</dbReference>
<dbReference type="EMBL" id="LJNI01000115">
    <property type="protein sequence ID" value="KPJ71903.1"/>
    <property type="molecule type" value="Genomic_DNA"/>
</dbReference>
<feature type="binding site" evidence="9">
    <location>
        <position position="60"/>
    </location>
    <ligand>
        <name>substrate</name>
    </ligand>
</feature>
<feature type="domain" description="Dihydroorotate dehydrogenase catalytic" evidence="10">
    <location>
        <begin position="21"/>
        <end position="294"/>
    </location>
</feature>
<dbReference type="SUPFAM" id="SSF51395">
    <property type="entry name" value="FMN-linked oxidoreductases"/>
    <property type="match status" value="1"/>
</dbReference>
<dbReference type="InterPro" id="IPR024920">
    <property type="entry name" value="Dihydroorotate_DH_1"/>
</dbReference>
<feature type="binding site" evidence="9">
    <location>
        <position position="38"/>
    </location>
    <ligand>
        <name>FMN</name>
        <dbReference type="ChEBI" id="CHEBI:58210"/>
    </ligand>
</feature>
<dbReference type="AlphaFoldDB" id="A0A0S7YBS7"/>
<evidence type="ECO:0000256" key="5">
    <source>
        <dbReference type="ARBA" id="ARBA00022630"/>
    </source>
</evidence>
<feature type="binding site" evidence="9">
    <location>
        <begin position="252"/>
        <end position="253"/>
    </location>
    <ligand>
        <name>FMN</name>
        <dbReference type="ChEBI" id="CHEBI:58210"/>
    </ligand>
</feature>
<feature type="binding site" evidence="9">
    <location>
        <begin position="274"/>
        <end position="275"/>
    </location>
    <ligand>
        <name>FMN</name>
        <dbReference type="ChEBI" id="CHEBI:58210"/>
    </ligand>
</feature>
<evidence type="ECO:0000256" key="3">
    <source>
        <dbReference type="ARBA" id="ARBA00008008"/>
    </source>
</evidence>
<sequence length="303" mass="33038">MVHTKESVKTGQYLNSKGYILKIKLFGTHLKNRVLLASGVFGFGLKFKRVTNSVGAIFTKGITAQPRKGNPPPRIYETSSGMINWVGLENPGVEYFCTNIIPQLKKLKTRIFVNIAGFTMDEYEHSVERIGDTVDGFELNISCPNVKEGGIAFGQNAKMASMVVARARKKTRLPLIVKLTPNFCDPLVIAKACVEAGADGISLINTVYATAYDIKKRKPLITGGLSGPAIKPFALYCVNRVRNVGVPIIGMGGIVSGQDAYEFLLAGASAVAVGSVVLRDPYAPLRIIKELKKFIYQETKHAR</sequence>
<dbReference type="InterPro" id="IPR049622">
    <property type="entry name" value="Dihydroorotate_DH_I"/>
</dbReference>
<dbReference type="InterPro" id="IPR050074">
    <property type="entry name" value="DHO_dehydrogenase"/>
</dbReference>
<dbReference type="Pfam" id="PF01180">
    <property type="entry name" value="DHO_dh"/>
    <property type="match status" value="1"/>
</dbReference>
<dbReference type="GO" id="GO:0006207">
    <property type="term" value="P:'de novo' pyrimidine nucleobase biosynthetic process"/>
    <property type="evidence" value="ECO:0007669"/>
    <property type="project" value="InterPro"/>
</dbReference>
<dbReference type="PATRIC" id="fig|1703772.3.peg.496"/>
<dbReference type="PANTHER" id="PTHR48109:SF1">
    <property type="entry name" value="DIHYDROOROTATE DEHYDROGENASE (FUMARATE)"/>
    <property type="match status" value="1"/>
</dbReference>
<feature type="active site" description="Nucleophile" evidence="9">
    <location>
        <position position="143"/>
    </location>
</feature>
<dbReference type="InterPro" id="IPR005720">
    <property type="entry name" value="Dihydroorotate_DH_cat"/>
</dbReference>
<feature type="binding site" evidence="9">
    <location>
        <position position="114"/>
    </location>
    <ligand>
        <name>FMN</name>
        <dbReference type="ChEBI" id="CHEBI:58210"/>
    </ligand>
</feature>
<dbReference type="GO" id="GO:0005737">
    <property type="term" value="C:cytoplasm"/>
    <property type="evidence" value="ECO:0007669"/>
    <property type="project" value="UniProtKB-SubCell"/>
</dbReference>
<gene>
    <name evidence="9" type="primary">pyrD</name>
    <name evidence="11" type="ORF">AMJ52_08190</name>
</gene>
<keyword evidence="8 9" id="KW-0560">Oxidoreductase</keyword>
<comment type="pathway">
    <text evidence="2 9">Pyrimidine metabolism; UMP biosynthesis via de novo pathway.</text>
</comment>
<dbReference type="EC" id="1.3.-.-" evidence="9"/>
<feature type="binding site" evidence="9">
    <location>
        <begin position="60"/>
        <end position="61"/>
    </location>
    <ligand>
        <name>FMN</name>
        <dbReference type="ChEBI" id="CHEBI:58210"/>
    </ligand>
</feature>
<dbReference type="PROSITE" id="PS00911">
    <property type="entry name" value="DHODEHASE_1"/>
    <property type="match status" value="1"/>
</dbReference>
<evidence type="ECO:0000259" key="10">
    <source>
        <dbReference type="Pfam" id="PF01180"/>
    </source>
</evidence>
<dbReference type="InterPro" id="IPR012135">
    <property type="entry name" value="Dihydroorotate_DH_1_2"/>
</dbReference>
<keyword evidence="5 9" id="KW-0285">Flavoprotein</keyword>
<evidence type="ECO:0000256" key="4">
    <source>
        <dbReference type="ARBA" id="ARBA00022490"/>
    </source>
</evidence>
<feature type="binding site" evidence="9">
    <location>
        <position position="178"/>
    </location>
    <ligand>
        <name>FMN</name>
        <dbReference type="ChEBI" id="CHEBI:58210"/>
    </ligand>
</feature>
<comment type="similarity">
    <text evidence="3 9">Belongs to the dihydroorotate dehydrogenase family. Type 1 subfamily.</text>
</comment>
<evidence type="ECO:0000256" key="1">
    <source>
        <dbReference type="ARBA" id="ARBA00004496"/>
    </source>
</evidence>
<dbReference type="InterPro" id="IPR013785">
    <property type="entry name" value="Aldolase_TIM"/>
</dbReference>
<feature type="binding site" evidence="9">
    <location>
        <position position="227"/>
    </location>
    <ligand>
        <name>FMN</name>
        <dbReference type="ChEBI" id="CHEBI:58210"/>
    </ligand>
</feature>
<dbReference type="Gene3D" id="3.20.20.70">
    <property type="entry name" value="Aldolase class I"/>
    <property type="match status" value="1"/>
</dbReference>
<comment type="cofactor">
    <cofactor evidence="9">
        <name>FMN</name>
        <dbReference type="ChEBI" id="CHEBI:58210"/>
    </cofactor>
    <text evidence="9">Binds 1 FMN per subunit.</text>
</comment>
<dbReference type="UniPathway" id="UPA00070"/>
<feature type="binding site" evidence="9">
    <location>
        <begin position="84"/>
        <end position="88"/>
    </location>
    <ligand>
        <name>substrate</name>
    </ligand>
</feature>
<dbReference type="InterPro" id="IPR001295">
    <property type="entry name" value="Dihydroorotate_DH_CS"/>
</dbReference>
<feature type="binding site" evidence="9">
    <location>
        <position position="140"/>
    </location>
    <ligand>
        <name>FMN</name>
        <dbReference type="ChEBI" id="CHEBI:58210"/>
    </ligand>
</feature>
<keyword evidence="7 9" id="KW-0665">Pyrimidine biosynthesis</keyword>
<evidence type="ECO:0000256" key="7">
    <source>
        <dbReference type="ARBA" id="ARBA00022975"/>
    </source>
</evidence>
<keyword evidence="6 9" id="KW-0288">FMN</keyword>
<evidence type="ECO:0000313" key="12">
    <source>
        <dbReference type="Proteomes" id="UP000051012"/>
    </source>
</evidence>